<keyword evidence="2" id="KW-0812">Transmembrane</keyword>
<reference evidence="4" key="1">
    <citation type="submission" date="2025-08" db="UniProtKB">
        <authorList>
            <consortium name="RefSeq"/>
        </authorList>
    </citation>
    <scope>IDENTIFICATION</scope>
</reference>
<dbReference type="PANTHER" id="PTHR37350">
    <property type="entry name" value="PROTEIN GAPT"/>
    <property type="match status" value="1"/>
</dbReference>
<evidence type="ECO:0000256" key="2">
    <source>
        <dbReference type="SAM" id="Phobius"/>
    </source>
</evidence>
<keyword evidence="2" id="KW-0472">Membrane</keyword>
<dbReference type="GO" id="GO:0001782">
    <property type="term" value="P:B cell homeostasis"/>
    <property type="evidence" value="ECO:0007669"/>
    <property type="project" value="TreeGrafter"/>
</dbReference>
<dbReference type="Pfam" id="PF11770">
    <property type="entry name" value="GAPT"/>
    <property type="match status" value="1"/>
</dbReference>
<dbReference type="Proteomes" id="UP000189704">
    <property type="component" value="Unplaced"/>
</dbReference>
<feature type="transmembrane region" description="Helical" evidence="2">
    <location>
        <begin position="12"/>
        <end position="32"/>
    </location>
</feature>
<feature type="compositionally biased region" description="Basic and acidic residues" evidence="1">
    <location>
        <begin position="85"/>
        <end position="95"/>
    </location>
</feature>
<accession>A0A1U7SVX4</accession>
<sequence length="159" mass="18363">MLKSWGNNTSVAISVGISLLLLLVACGIGCVWRWKHHENTRFTLPSFLQRRSSRKKDYHKTFSLNPHIIGCRHKISVETQDHRSAIGGTDTHDNYENVEVAPPKDKEETDQELYENTRSCAFEEHIYGNETSSPYYDFQKPRTSEAPQEEDIYILPDSY</sequence>
<keyword evidence="2" id="KW-1133">Transmembrane helix</keyword>
<dbReference type="PANTHER" id="PTHR37350:SF1">
    <property type="entry name" value="PROTEIN GAPT"/>
    <property type="match status" value="1"/>
</dbReference>
<dbReference type="GeneID" id="103255892"/>
<gene>
    <name evidence="4" type="primary">GAPT</name>
</gene>
<dbReference type="PRINTS" id="PR02077">
    <property type="entry name" value="PROTEINGAPT"/>
</dbReference>
<dbReference type="InterPro" id="IPR021082">
    <property type="entry name" value="Protein_GAPT"/>
</dbReference>
<keyword evidence="3" id="KW-1185">Reference proteome</keyword>
<name>A0A1U7SVX4_CARSF</name>
<protein>
    <submittedName>
        <fullName evidence="4">Protein GAPT</fullName>
    </submittedName>
</protein>
<dbReference type="OrthoDB" id="9832665at2759"/>
<evidence type="ECO:0000313" key="3">
    <source>
        <dbReference type="Proteomes" id="UP000189704"/>
    </source>
</evidence>
<feature type="region of interest" description="Disordered" evidence="1">
    <location>
        <begin position="85"/>
        <end position="110"/>
    </location>
</feature>
<dbReference type="PROSITE" id="PS51257">
    <property type="entry name" value="PROKAR_LIPOPROTEIN"/>
    <property type="match status" value="1"/>
</dbReference>
<evidence type="ECO:0000256" key="1">
    <source>
        <dbReference type="SAM" id="MobiDB-lite"/>
    </source>
</evidence>
<feature type="region of interest" description="Disordered" evidence="1">
    <location>
        <begin position="132"/>
        <end position="159"/>
    </location>
</feature>
<dbReference type="CTD" id="202309"/>
<dbReference type="GO" id="GO:0002322">
    <property type="term" value="P:B cell proliferation involved in immune response"/>
    <property type="evidence" value="ECO:0007669"/>
    <property type="project" value="TreeGrafter"/>
</dbReference>
<dbReference type="RefSeq" id="XP_008051999.1">
    <property type="nucleotide sequence ID" value="XM_008053808.1"/>
</dbReference>
<evidence type="ECO:0000313" key="4">
    <source>
        <dbReference type="RefSeq" id="XP_008051999.1"/>
    </source>
</evidence>
<dbReference type="AlphaFoldDB" id="A0A1U7SVX4"/>
<organism evidence="3 4">
    <name type="scientific">Carlito syrichta</name>
    <name type="common">Philippine tarsier</name>
    <name type="synonym">Tarsius syrichta</name>
    <dbReference type="NCBI Taxonomy" id="1868482"/>
    <lineage>
        <taxon>Eukaryota</taxon>
        <taxon>Metazoa</taxon>
        <taxon>Chordata</taxon>
        <taxon>Craniata</taxon>
        <taxon>Vertebrata</taxon>
        <taxon>Euteleostomi</taxon>
        <taxon>Mammalia</taxon>
        <taxon>Eutheria</taxon>
        <taxon>Euarchontoglires</taxon>
        <taxon>Primates</taxon>
        <taxon>Haplorrhini</taxon>
        <taxon>Tarsiiformes</taxon>
        <taxon>Tarsiidae</taxon>
        <taxon>Carlito</taxon>
    </lineage>
</organism>
<dbReference type="KEGG" id="csyr:103255892"/>
<proteinExistence type="predicted"/>
<dbReference type="GO" id="GO:0016020">
    <property type="term" value="C:membrane"/>
    <property type="evidence" value="ECO:0007669"/>
    <property type="project" value="InterPro"/>
</dbReference>